<feature type="non-terminal residue" evidence="8">
    <location>
        <position position="146"/>
    </location>
</feature>
<dbReference type="InterPro" id="IPR000742">
    <property type="entry name" value="EGF"/>
</dbReference>
<evidence type="ECO:0000256" key="3">
    <source>
        <dbReference type="ARBA" id="ARBA00023136"/>
    </source>
</evidence>
<keyword evidence="9" id="KW-1185">Reference proteome</keyword>
<sequence>EDLECYKKNSSNWRCIEYNGEAVCDCGIGYTFDPITTECKAVNKCESGSTPCGNNSLCIATGPGKFNCVCFENFTGDGFICRPIDPCQKDNGGCEVTTYCRFTGPNQHACICNVGFTDYVPGQGCKLINMCTPAKCPKNSDCETYA</sequence>
<name>A0AAV2H8Y7_LYMST</name>
<reference evidence="8 9" key="1">
    <citation type="submission" date="2024-04" db="EMBL/GenBank/DDBJ databases">
        <authorList>
            <consortium name="Genoscope - CEA"/>
            <person name="William W."/>
        </authorList>
    </citation>
    <scope>NUCLEOTIDE SEQUENCE [LARGE SCALE GENOMIC DNA]</scope>
</reference>
<comment type="caution">
    <text evidence="8">The sequence shown here is derived from an EMBL/GenBank/DDBJ whole genome shotgun (WGS) entry which is preliminary data.</text>
</comment>
<organism evidence="8 9">
    <name type="scientific">Lymnaea stagnalis</name>
    <name type="common">Great pond snail</name>
    <name type="synonym">Helix stagnalis</name>
    <dbReference type="NCBI Taxonomy" id="6523"/>
    <lineage>
        <taxon>Eukaryota</taxon>
        <taxon>Metazoa</taxon>
        <taxon>Spiralia</taxon>
        <taxon>Lophotrochozoa</taxon>
        <taxon>Mollusca</taxon>
        <taxon>Gastropoda</taxon>
        <taxon>Heterobranchia</taxon>
        <taxon>Euthyneura</taxon>
        <taxon>Panpulmonata</taxon>
        <taxon>Hygrophila</taxon>
        <taxon>Lymnaeoidea</taxon>
        <taxon>Lymnaeidae</taxon>
        <taxon>Lymnaea</taxon>
    </lineage>
</organism>
<evidence type="ECO:0000313" key="8">
    <source>
        <dbReference type="EMBL" id="CAL1528701.1"/>
    </source>
</evidence>
<dbReference type="AlphaFoldDB" id="A0AAV2H8Y7"/>
<dbReference type="PANTHER" id="PTHR24038:SF11">
    <property type="entry name" value="INTEGRIN BETA-LIKE PROTEIN E"/>
    <property type="match status" value="1"/>
</dbReference>
<keyword evidence="2 6" id="KW-0245">EGF-like domain</keyword>
<dbReference type="PANTHER" id="PTHR24038">
    <property type="entry name" value="STABILIN"/>
    <property type="match status" value="1"/>
</dbReference>
<protein>
    <recommendedName>
        <fullName evidence="7">EGF-like domain-containing protein</fullName>
    </recommendedName>
</protein>
<keyword evidence="4" id="KW-1015">Disulfide bond</keyword>
<keyword evidence="3" id="KW-0472">Membrane</keyword>
<evidence type="ECO:0000256" key="1">
    <source>
        <dbReference type="ARBA" id="ARBA00004370"/>
    </source>
</evidence>
<comment type="caution">
    <text evidence="6">Lacks conserved residue(s) required for the propagation of feature annotation.</text>
</comment>
<evidence type="ECO:0000259" key="7">
    <source>
        <dbReference type="PROSITE" id="PS50026"/>
    </source>
</evidence>
<evidence type="ECO:0000256" key="4">
    <source>
        <dbReference type="ARBA" id="ARBA00023157"/>
    </source>
</evidence>
<dbReference type="PROSITE" id="PS50026">
    <property type="entry name" value="EGF_3"/>
    <property type="match status" value="1"/>
</dbReference>
<dbReference type="Pfam" id="PF12947">
    <property type="entry name" value="EGF_3"/>
    <property type="match status" value="1"/>
</dbReference>
<dbReference type="Gene3D" id="2.90.20.10">
    <property type="entry name" value="Plasmodium vivax P25 domain"/>
    <property type="match status" value="1"/>
</dbReference>
<feature type="domain" description="EGF-like" evidence="7">
    <location>
        <begin position="41"/>
        <end position="80"/>
    </location>
</feature>
<accession>A0AAV2H8Y7</accession>
<dbReference type="SMART" id="SM00181">
    <property type="entry name" value="EGF"/>
    <property type="match status" value="3"/>
</dbReference>
<evidence type="ECO:0000256" key="2">
    <source>
        <dbReference type="ARBA" id="ARBA00022536"/>
    </source>
</evidence>
<keyword evidence="5" id="KW-0325">Glycoprotein</keyword>
<dbReference type="Proteomes" id="UP001497497">
    <property type="component" value="Unassembled WGS sequence"/>
</dbReference>
<evidence type="ECO:0000256" key="6">
    <source>
        <dbReference type="PROSITE-ProRule" id="PRU00076"/>
    </source>
</evidence>
<dbReference type="SUPFAM" id="SSF57196">
    <property type="entry name" value="EGF/Laminin"/>
    <property type="match status" value="3"/>
</dbReference>
<comment type="subcellular location">
    <subcellularLocation>
        <location evidence="1">Membrane</location>
    </subcellularLocation>
</comment>
<gene>
    <name evidence="8" type="ORF">GSLYS_00002871001</name>
</gene>
<feature type="non-terminal residue" evidence="8">
    <location>
        <position position="1"/>
    </location>
</feature>
<dbReference type="EMBL" id="CAXITT010000036">
    <property type="protein sequence ID" value="CAL1528701.1"/>
    <property type="molecule type" value="Genomic_DNA"/>
</dbReference>
<evidence type="ECO:0000256" key="5">
    <source>
        <dbReference type="ARBA" id="ARBA00023180"/>
    </source>
</evidence>
<dbReference type="GO" id="GO:0016020">
    <property type="term" value="C:membrane"/>
    <property type="evidence" value="ECO:0007669"/>
    <property type="project" value="UniProtKB-SubCell"/>
</dbReference>
<proteinExistence type="predicted"/>
<dbReference type="InterPro" id="IPR024731">
    <property type="entry name" value="NELL2-like_EGF"/>
</dbReference>
<evidence type="ECO:0000313" key="9">
    <source>
        <dbReference type="Proteomes" id="UP001497497"/>
    </source>
</evidence>